<feature type="domain" description="Helix-turn-helix conjugative transposon-like" evidence="1">
    <location>
        <begin position="15"/>
        <end position="73"/>
    </location>
</feature>
<accession>Q714P1</accession>
<proteinExistence type="predicted"/>
<dbReference type="Pfam" id="PF12645">
    <property type="entry name" value="HTH_16"/>
    <property type="match status" value="1"/>
</dbReference>
<sequence>MKNRTTRALSFCPFVIEAARAGDAGAVERVLQYYSGYMNKLCTRTLYDENGYPHVCLDEAMKRRLEIKLIHAIVTN</sequence>
<evidence type="ECO:0000313" key="2">
    <source>
        <dbReference type="EMBL" id="AAQ12899.1"/>
    </source>
</evidence>
<dbReference type="AlphaFoldDB" id="Q714P1"/>
<dbReference type="EMBL" id="AF550667">
    <property type="protein sequence ID" value="AAQ12899.1"/>
    <property type="molecule type" value="Genomic_DNA"/>
</dbReference>
<name>Q714P1_ENTFC</name>
<reference evidence="2" key="1">
    <citation type="journal article" date="2003" name="Mol. Microbiol.">
        <title>A six amino acid deletion, partially overlapping the VanSB G2 ATP-binding motif, leads to constitutive glycopeptide resistance in VanB-type Enterococcus faecium.</title>
        <authorList>
            <person name="Depardieu F."/>
            <person name="Courvalin P."/>
            <person name="Msadek T."/>
        </authorList>
    </citation>
    <scope>NUCLEOTIDE SEQUENCE</scope>
    <source>
        <strain evidence="2">BM4524</strain>
    </source>
</reference>
<evidence type="ECO:0000259" key="1">
    <source>
        <dbReference type="Pfam" id="PF12645"/>
    </source>
</evidence>
<protein>
    <recommendedName>
        <fullName evidence="1">Helix-turn-helix conjugative transposon-like domain-containing protein</fullName>
    </recommendedName>
</protein>
<organism evidence="2">
    <name type="scientific">Enterococcus faecium</name>
    <name type="common">Streptococcus faecium</name>
    <dbReference type="NCBI Taxonomy" id="1352"/>
    <lineage>
        <taxon>Bacteria</taxon>
        <taxon>Bacillati</taxon>
        <taxon>Bacillota</taxon>
        <taxon>Bacilli</taxon>
        <taxon>Lactobacillales</taxon>
        <taxon>Enterococcaceae</taxon>
        <taxon>Enterococcus</taxon>
    </lineage>
</organism>
<dbReference type="InterPro" id="IPR024760">
    <property type="entry name" value="HTH_dom_conjug_TS-like"/>
</dbReference>